<evidence type="ECO:0000313" key="1">
    <source>
        <dbReference type="EMBL" id="SFM74973.1"/>
    </source>
</evidence>
<name>A0A1I4TEE8_9BACT</name>
<sequence length="353" mass="38617">MKSSSVRNRPISFDDFAINGYPGSVKSEKSFGKELDSLKARVSRASQSQNRPFYEVGLHSTAGPDKPATTTAKALEAYSKSMSLGEQIRVYAKEQLLSNPGGDFYDENSPDGLYKGDHDSFASRLRKDFSDALANVRNFFLDLTVGSSFRYVNAEGKIEEARKPGLLSSIGNFFKHLVSGITFGAYVPEGESRPSGFANRIGHFFKSLYRAIVGDGVTGVVKSLNHATEDLTLAAWNALEMVPDATLGNTSSGRKVVTAFFDTGQVILDYVTDVAPGGEAWSRVHSGNIFKGEMPFVTNIRQPTNSQVPPWQTVRNTPFRKAVETLGTLAVDILGFFSLKRWLMNSGDSGDHR</sequence>
<reference evidence="1 2" key="1">
    <citation type="submission" date="2016-10" db="EMBL/GenBank/DDBJ databases">
        <authorList>
            <person name="de Groot N.N."/>
        </authorList>
    </citation>
    <scope>NUCLEOTIDE SEQUENCE [LARGE SCALE GENOMIC DNA]</scope>
    <source>
        <strain evidence="1 2">DSM 9990</strain>
    </source>
</reference>
<keyword evidence="2" id="KW-1185">Reference proteome</keyword>
<organism evidence="1 2">
    <name type="scientific">Thermodesulforhabdus norvegica</name>
    <dbReference type="NCBI Taxonomy" id="39841"/>
    <lineage>
        <taxon>Bacteria</taxon>
        <taxon>Pseudomonadati</taxon>
        <taxon>Thermodesulfobacteriota</taxon>
        <taxon>Syntrophobacteria</taxon>
        <taxon>Syntrophobacterales</taxon>
        <taxon>Thermodesulforhabdaceae</taxon>
        <taxon>Thermodesulforhabdus</taxon>
    </lineage>
</organism>
<dbReference type="Proteomes" id="UP000199611">
    <property type="component" value="Unassembled WGS sequence"/>
</dbReference>
<proteinExistence type="predicted"/>
<protein>
    <submittedName>
        <fullName evidence="1">Uncharacterized protein</fullName>
    </submittedName>
</protein>
<dbReference type="AlphaFoldDB" id="A0A1I4TEE8"/>
<gene>
    <name evidence="1" type="ORF">SAMN05660836_01367</name>
</gene>
<dbReference type="STRING" id="39841.SAMN05660836_01367"/>
<dbReference type="RefSeq" id="WP_093394496.1">
    <property type="nucleotide sequence ID" value="NZ_FOUU01000003.1"/>
</dbReference>
<accession>A0A1I4TEE8</accession>
<dbReference type="EMBL" id="FOUU01000003">
    <property type="protein sequence ID" value="SFM74973.1"/>
    <property type="molecule type" value="Genomic_DNA"/>
</dbReference>
<evidence type="ECO:0000313" key="2">
    <source>
        <dbReference type="Proteomes" id="UP000199611"/>
    </source>
</evidence>
<dbReference type="OrthoDB" id="244424at2"/>